<accession>A0A0B6ZLF5</accession>
<feature type="non-terminal residue" evidence="1">
    <location>
        <position position="61"/>
    </location>
</feature>
<sequence length="61" mass="6955">MPWIFHRSTIYVDQCSFIYPLSVLSFGVRPKKGCQERASLCNLYKGEFSALDTPSQNETPP</sequence>
<name>A0A0B6ZLF5_9EUPU</name>
<protein>
    <submittedName>
        <fullName evidence="1">Uncharacterized protein</fullName>
    </submittedName>
</protein>
<evidence type="ECO:0000313" key="1">
    <source>
        <dbReference type="EMBL" id="CEK69439.1"/>
    </source>
</evidence>
<dbReference type="AlphaFoldDB" id="A0A0B6ZLF5"/>
<reference evidence="1" key="1">
    <citation type="submission" date="2014-12" db="EMBL/GenBank/DDBJ databases">
        <title>Insight into the proteome of Arion vulgaris.</title>
        <authorList>
            <person name="Aradska J."/>
            <person name="Bulat T."/>
            <person name="Smidak R."/>
            <person name="Sarate P."/>
            <person name="Gangsoo J."/>
            <person name="Sialana F."/>
            <person name="Bilban M."/>
            <person name="Lubec G."/>
        </authorList>
    </citation>
    <scope>NUCLEOTIDE SEQUENCE</scope>
    <source>
        <tissue evidence="1">Skin</tissue>
    </source>
</reference>
<proteinExistence type="predicted"/>
<gene>
    <name evidence="1" type="primary">ORF70235</name>
</gene>
<dbReference type="EMBL" id="HACG01022574">
    <property type="protein sequence ID" value="CEK69439.1"/>
    <property type="molecule type" value="Transcribed_RNA"/>
</dbReference>
<organism evidence="1">
    <name type="scientific">Arion vulgaris</name>
    <dbReference type="NCBI Taxonomy" id="1028688"/>
    <lineage>
        <taxon>Eukaryota</taxon>
        <taxon>Metazoa</taxon>
        <taxon>Spiralia</taxon>
        <taxon>Lophotrochozoa</taxon>
        <taxon>Mollusca</taxon>
        <taxon>Gastropoda</taxon>
        <taxon>Heterobranchia</taxon>
        <taxon>Euthyneura</taxon>
        <taxon>Panpulmonata</taxon>
        <taxon>Eupulmonata</taxon>
        <taxon>Stylommatophora</taxon>
        <taxon>Helicina</taxon>
        <taxon>Arionoidea</taxon>
        <taxon>Arionidae</taxon>
        <taxon>Arion</taxon>
    </lineage>
</organism>